<name>A0A1J5SFB4_9ZZZZ</name>
<dbReference type="InterPro" id="IPR050983">
    <property type="entry name" value="GST_Omega/HSP26"/>
</dbReference>
<dbReference type="PANTHER" id="PTHR43968:SF6">
    <property type="entry name" value="GLUTATHIONE S-TRANSFERASE OMEGA"/>
    <property type="match status" value="1"/>
</dbReference>
<proteinExistence type="predicted"/>
<dbReference type="AlphaFoldDB" id="A0A1J5SFB4"/>
<sequence length="186" mass="21368">MRARMALSYAGVTVNICEISLKDKPAQMLQVSPKGTVPVLVLLDGKVIDQSLEIMHWALQQRDIDGWLVLDSIETKQLIVDNDDAFKLALDKYKYAIRFPEQSAQDYRSQGEVFLSKLEEKLEKTSFLIRDTLSLADIAIFPFVRQFAGVDPVWFESADYPKLKAWLQNLVESELFKRVMEKQPIK</sequence>
<dbReference type="Pfam" id="PF00043">
    <property type="entry name" value="GST_C"/>
    <property type="match status" value="1"/>
</dbReference>
<dbReference type="PROSITE" id="PS50404">
    <property type="entry name" value="GST_NTER"/>
    <property type="match status" value="1"/>
</dbReference>
<gene>
    <name evidence="3" type="ORF">GALL_112180</name>
</gene>
<feature type="domain" description="GST C-terminal" evidence="2">
    <location>
        <begin position="68"/>
        <end position="186"/>
    </location>
</feature>
<dbReference type="Pfam" id="PF13409">
    <property type="entry name" value="GST_N_2"/>
    <property type="match status" value="1"/>
</dbReference>
<comment type="caution">
    <text evidence="3">The sequence shown here is derived from an EMBL/GenBank/DDBJ whole genome shotgun (WGS) entry which is preliminary data.</text>
</comment>
<organism evidence="3">
    <name type="scientific">mine drainage metagenome</name>
    <dbReference type="NCBI Taxonomy" id="410659"/>
    <lineage>
        <taxon>unclassified sequences</taxon>
        <taxon>metagenomes</taxon>
        <taxon>ecological metagenomes</taxon>
    </lineage>
</organism>
<dbReference type="EMBL" id="MLJW01000042">
    <property type="protein sequence ID" value="OIR06611.1"/>
    <property type="molecule type" value="Genomic_DNA"/>
</dbReference>
<dbReference type="InterPro" id="IPR004045">
    <property type="entry name" value="Glutathione_S-Trfase_N"/>
</dbReference>
<dbReference type="SUPFAM" id="SSF47616">
    <property type="entry name" value="GST C-terminal domain-like"/>
    <property type="match status" value="1"/>
</dbReference>
<dbReference type="PROSITE" id="PS50405">
    <property type="entry name" value="GST_CTER"/>
    <property type="match status" value="1"/>
</dbReference>
<protein>
    <submittedName>
        <fullName evidence="3">Glutaredoxin 2</fullName>
    </submittedName>
</protein>
<feature type="domain" description="GST N-terminal" evidence="1">
    <location>
        <begin position="1"/>
        <end position="66"/>
    </location>
</feature>
<dbReference type="Gene3D" id="1.20.1050.10">
    <property type="match status" value="1"/>
</dbReference>
<evidence type="ECO:0000259" key="1">
    <source>
        <dbReference type="PROSITE" id="PS50404"/>
    </source>
</evidence>
<dbReference type="PANTHER" id="PTHR43968">
    <property type="match status" value="1"/>
</dbReference>
<dbReference type="InterPro" id="IPR010987">
    <property type="entry name" value="Glutathione-S-Trfase_C-like"/>
</dbReference>
<dbReference type="SUPFAM" id="SSF52833">
    <property type="entry name" value="Thioredoxin-like"/>
    <property type="match status" value="1"/>
</dbReference>
<dbReference type="Gene3D" id="3.40.30.10">
    <property type="entry name" value="Glutaredoxin"/>
    <property type="match status" value="1"/>
</dbReference>
<dbReference type="InterPro" id="IPR040079">
    <property type="entry name" value="Glutathione_S-Trfase"/>
</dbReference>
<accession>A0A1J5SFB4</accession>
<dbReference type="InterPro" id="IPR004046">
    <property type="entry name" value="GST_C"/>
</dbReference>
<evidence type="ECO:0000313" key="3">
    <source>
        <dbReference type="EMBL" id="OIR06611.1"/>
    </source>
</evidence>
<evidence type="ECO:0000259" key="2">
    <source>
        <dbReference type="PROSITE" id="PS50405"/>
    </source>
</evidence>
<dbReference type="InterPro" id="IPR036282">
    <property type="entry name" value="Glutathione-S-Trfase_C_sf"/>
</dbReference>
<dbReference type="GO" id="GO:0005737">
    <property type="term" value="C:cytoplasm"/>
    <property type="evidence" value="ECO:0007669"/>
    <property type="project" value="TreeGrafter"/>
</dbReference>
<dbReference type="InterPro" id="IPR036249">
    <property type="entry name" value="Thioredoxin-like_sf"/>
</dbReference>
<dbReference type="CDD" id="cd03196">
    <property type="entry name" value="GST_C_5"/>
    <property type="match status" value="1"/>
</dbReference>
<reference evidence="3" key="1">
    <citation type="submission" date="2016-10" db="EMBL/GenBank/DDBJ databases">
        <title>Sequence of Gallionella enrichment culture.</title>
        <authorList>
            <person name="Poehlein A."/>
            <person name="Muehling M."/>
            <person name="Daniel R."/>
        </authorList>
    </citation>
    <scope>NUCLEOTIDE SEQUENCE</scope>
</reference>
<dbReference type="SFLD" id="SFLDS00019">
    <property type="entry name" value="Glutathione_Transferase_(cytos"/>
    <property type="match status" value="1"/>
</dbReference>